<accession>A0A7D9H416</accession>
<feature type="region of interest" description="Disordered" evidence="1">
    <location>
        <begin position="177"/>
        <end position="226"/>
    </location>
</feature>
<feature type="compositionally biased region" description="Acidic residues" evidence="1">
    <location>
        <begin position="181"/>
        <end position="192"/>
    </location>
</feature>
<proteinExistence type="predicted"/>
<organism evidence="2 3">
    <name type="scientific">Dekkera bruxellensis</name>
    <name type="common">Brettanomyces custersii</name>
    <dbReference type="NCBI Taxonomy" id="5007"/>
    <lineage>
        <taxon>Eukaryota</taxon>
        <taxon>Fungi</taxon>
        <taxon>Dikarya</taxon>
        <taxon>Ascomycota</taxon>
        <taxon>Saccharomycotina</taxon>
        <taxon>Pichiomycetes</taxon>
        <taxon>Pichiales</taxon>
        <taxon>Pichiaceae</taxon>
        <taxon>Brettanomyces</taxon>
    </lineage>
</organism>
<reference evidence="2 3" key="1">
    <citation type="submission" date="2019-07" db="EMBL/GenBank/DDBJ databases">
        <authorList>
            <person name="Friedrich A."/>
            <person name="Schacherer J."/>
        </authorList>
    </citation>
    <scope>NUCLEOTIDE SEQUENCE [LARGE SCALE GENOMIC DNA]</scope>
</reference>
<keyword evidence="3" id="KW-1185">Reference proteome</keyword>
<name>A0A7D9H416_DEKBR</name>
<sequence>MSDTLSIPDSQSDDENSPLTRNLILHLETQEKRKRIWKRQEHILKELAPLTDDFLVLPTTRSRRHAFAQRHIYTADLAEYLHLASRNQLNKLSKSGFTDDEILHMLERKYKKIRKLYKRIGVKLFRFKKKSFSMYVKDFRNYQTSRGGRTYYELAEPTPKNKNDLKQLRVLYERDLSDVSSTDDDTTDDEQVQVDQNTDLEVNMDEHSDDTDSEIVVDKNPKEGADNTDERHIIINAISLPNLEIETGHEISKDTTEDKRLKPIDGVVDCLSPNIADGLSHDDGDGMSPNVDNDFLHLSSSVEPSQYTVDEGDSQNESRSIQIANYFNISQSNQAGMNDDVEMFIDGDSVGASAENNADEHQVNKSDLAIQENYNDGIASRMRRHKFSQDHVYVADTSVHLGLCTLYTLNELYDSGKSYGDIMLFLEKKYKQKRDSLLDKGILLGPFSKLTYKAYLDEENRRLGGYDKHFAEKQAENEDTMNGFLDLDDTETSDEEYLQPDSIRSINKKLMADSKEDTLGTGYDSESSDGSSVYEIRSDSELASSVSMESAENSIEGENFVFRNRILNRRTALRGVLPASFYKVSNHKHSGRANNSYKSGPQLDEESMFPRKGIARKISGPYKSNPVRNQIADDFLAPAESEDPADDDPAEYHRIDLDLQKSPSPTPDDIFEIPVSESDNPNEPHPYMAFNGNETNDDDAVGIDDYDNLVRRMKDDMDMDASAEEDDHAGINYMLSRAPRSKRPRTYASRRSKRAKHYSALYSGSPTVRDHRENQTHFSHHLKLHKHPLEPRNLQGESISHFRPVKICRRIGRRTDHISGGHRPRNSFNPQHTRHYRNHNPKLLTKVATTNNYDRGHTKDEDKQSSTNRKQKHQNNVPLGNYTNLKKGFYFGRKKVVGTPQIEESQTFPEENTDFSNEADKAGIKRGRESNDIEIIAETKNHIPLSLAGTKIQISDIGPELFSSLHLSPKSVVYSGLIQESLKLDGLYHKNGSISFEFGTVQFNLSTFDVTGELKSSLKILLDSMRSSLNFPKSTGPETLNQMRKCLIQIIQLLWNLNKNDSRGVHEVGELLLTFCRSCIVSTSNKKINLIALPYQIVYMQLLQNFTLEKKSSNFKNYAEEFRHSQDQYITVFCKLPLRKIIRYFQTKSGVGSLIYESACLLMLFAVNPWSRVAGLSTKFDFALDGVLGFLYFCHSRIPVTTDWTYFLLELEKLKDCKNSSRWKIIFQLVQKVHYDLSWNLEEAVLLKMYRLLTYVKFENMGSNRSTILWYSALPVTTQFMDRDGCLDMYLKLLVYFVNDPANSVQKSTLVEKLVPIASIKTSTVALLRNRANLMLVMSYLFRADFIGHFRVILKALLEYRTPESYKSSLDLLLVVLRCYFHLFHRISFDIVQMVMPEVVAAINNNELSVTLVSDSLRNIVDCFDNQLGECIDDGEKLTLCMELACIFLKLKKVDFHTRAAYVPLLMLKILKRIMEATDAEILKSVQTKLKNEMIPLLKNIISADDIFNDTLKVKCLNLWVYLSSRLNVTAGSLAYIEWQYFSNESARNKFELPFYAAMLKFYRPVDLRYLHENFFVVLMKNLPLELNSYFVEFFTLLAAQDFMQKYVKFRSGLDPSKFTEADLKLYHQQLSVKILSCLVKGIKESEMDKKRHKLYIVEFVKAMEKEYVRLKNGKLRMEGYTKYATRLARYLCTVLGNIVESVPEFVLLKGQLCITTILSSLSDELESMSSSNEVYFLLLSKYFAALKDNTWEDFRKELVGYCLDKGGFVDDDQRLSSIVPLSMIISAHISLVLRDRNYWFHFSNWVTVFTDVICGLIVYTSDDLVHIIKSLTLMTRLAGTSRFPLIYYENQAVINVYKILERLNIYLLGSGDRIDFIHSLDTLRGLDSTVSLNISRDLFLSFSSTNLNKQVQLIYKRNKELMDTDTFPPVSESMLNESNHKLSEIRNKVMGQILSDQNDSNMHQSFNGFENISFFI</sequence>
<feature type="compositionally biased region" description="Basic and acidic residues" evidence="1">
    <location>
        <begin position="854"/>
        <end position="864"/>
    </location>
</feature>
<dbReference type="EMBL" id="CABFWN010000002">
    <property type="protein sequence ID" value="VUG17885.1"/>
    <property type="molecule type" value="Genomic_DNA"/>
</dbReference>
<protein>
    <submittedName>
        <fullName evidence="2">DEBR0S2_18492g1_1</fullName>
    </submittedName>
</protein>
<feature type="compositionally biased region" description="Basic and acidic residues" evidence="1">
    <location>
        <begin position="216"/>
        <end position="226"/>
    </location>
</feature>
<feature type="region of interest" description="Disordered" evidence="1">
    <location>
        <begin position="816"/>
        <end position="881"/>
    </location>
</feature>
<dbReference type="Proteomes" id="UP000478008">
    <property type="component" value="Unassembled WGS sequence"/>
</dbReference>
<evidence type="ECO:0000313" key="3">
    <source>
        <dbReference type="Proteomes" id="UP000478008"/>
    </source>
</evidence>
<evidence type="ECO:0000313" key="2">
    <source>
        <dbReference type="EMBL" id="VUG17885.1"/>
    </source>
</evidence>
<gene>
    <name evidence="2" type="ORF">DEBR0S2_18492G</name>
</gene>
<evidence type="ECO:0000256" key="1">
    <source>
        <dbReference type="SAM" id="MobiDB-lite"/>
    </source>
</evidence>